<evidence type="ECO:0000313" key="2">
    <source>
        <dbReference type="EMBL" id="KUG22236.1"/>
    </source>
</evidence>
<reference evidence="2" key="1">
    <citation type="journal article" date="2015" name="Proc. Natl. Acad. Sci. U.S.A.">
        <title>Networks of energetic and metabolic interactions define dynamics in microbial communities.</title>
        <authorList>
            <person name="Embree M."/>
            <person name="Liu J.K."/>
            <person name="Al-Bassam M.M."/>
            <person name="Zengler K."/>
        </authorList>
    </citation>
    <scope>NUCLEOTIDE SEQUENCE</scope>
</reference>
<gene>
    <name evidence="2" type="ORF">ASZ90_007968</name>
</gene>
<comment type="caution">
    <text evidence="2">The sequence shown here is derived from an EMBL/GenBank/DDBJ whole genome shotgun (WGS) entry which is preliminary data.</text>
</comment>
<name>A0A0W8FN07_9ZZZZ</name>
<sequence>MKRDYMCPRIPYPEMESLSPEVRAVVEAFPMNVMHMAANAPASTKALVDLAQSILFYSSFDPRKREIAVLRVAHVTHSAYEWTHHVSLAKGYNVSDKEIEIISTEDPVISLDEEGNLLCRVADEISRDVRLSDEALAQILKRYGAQGATELILCVSYFNSLSRFLESTRVELETPHS</sequence>
<dbReference type="EMBL" id="LNQE01000977">
    <property type="protein sequence ID" value="KUG22236.1"/>
    <property type="molecule type" value="Genomic_DNA"/>
</dbReference>
<dbReference type="InterPro" id="IPR003779">
    <property type="entry name" value="CMD-like"/>
</dbReference>
<feature type="domain" description="Carboxymuconolactone decarboxylase-like" evidence="1">
    <location>
        <begin position="41"/>
        <end position="101"/>
    </location>
</feature>
<dbReference type="Gene3D" id="1.20.1290.10">
    <property type="entry name" value="AhpD-like"/>
    <property type="match status" value="1"/>
</dbReference>
<dbReference type="AlphaFoldDB" id="A0A0W8FN07"/>
<dbReference type="GO" id="GO:0051920">
    <property type="term" value="F:peroxiredoxin activity"/>
    <property type="evidence" value="ECO:0007669"/>
    <property type="project" value="InterPro"/>
</dbReference>
<dbReference type="InterPro" id="IPR029032">
    <property type="entry name" value="AhpD-like"/>
</dbReference>
<dbReference type="SUPFAM" id="SSF69118">
    <property type="entry name" value="AhpD-like"/>
    <property type="match status" value="1"/>
</dbReference>
<dbReference type="PANTHER" id="PTHR34846">
    <property type="entry name" value="4-CARBOXYMUCONOLACTONE DECARBOXYLASE FAMILY PROTEIN (AFU_ORTHOLOGUE AFUA_6G11590)"/>
    <property type="match status" value="1"/>
</dbReference>
<evidence type="ECO:0000259" key="1">
    <source>
        <dbReference type="Pfam" id="PF02627"/>
    </source>
</evidence>
<proteinExistence type="predicted"/>
<dbReference type="Pfam" id="PF02627">
    <property type="entry name" value="CMD"/>
    <property type="match status" value="1"/>
</dbReference>
<protein>
    <recommendedName>
        <fullName evidence="1">Carboxymuconolactone decarboxylase-like domain-containing protein</fullName>
    </recommendedName>
</protein>
<dbReference type="PANTHER" id="PTHR34846:SF11">
    <property type="entry name" value="4-CARBOXYMUCONOLACTONE DECARBOXYLASE FAMILY PROTEIN (AFU_ORTHOLOGUE AFUA_6G11590)"/>
    <property type="match status" value="1"/>
</dbReference>
<organism evidence="2">
    <name type="scientific">hydrocarbon metagenome</name>
    <dbReference type="NCBI Taxonomy" id="938273"/>
    <lineage>
        <taxon>unclassified sequences</taxon>
        <taxon>metagenomes</taxon>
        <taxon>ecological metagenomes</taxon>
    </lineage>
</organism>
<accession>A0A0W8FN07</accession>